<accession>A0A1H0CTY0</accession>
<feature type="transmembrane region" description="Helical" evidence="1">
    <location>
        <begin position="20"/>
        <end position="40"/>
    </location>
</feature>
<feature type="transmembrane region" description="Helical" evidence="1">
    <location>
        <begin position="46"/>
        <end position="67"/>
    </location>
</feature>
<dbReference type="STRING" id="430522.BFS30_23095"/>
<dbReference type="RefSeq" id="WP_074611163.1">
    <property type="nucleotide sequence ID" value="NZ_FNGY01000008.1"/>
</dbReference>
<dbReference type="InterPro" id="IPR010559">
    <property type="entry name" value="Sig_transdc_His_kin_internal"/>
</dbReference>
<keyword evidence="3" id="KW-0418">Kinase</keyword>
<keyword evidence="1" id="KW-1133">Transmembrane helix</keyword>
<sequence length="364" mass="42234">MKITPDNFKDFLYRYRIHFIGWFLFIFYEVVIMGVIRGAFATFGNYALFYAFNVMLFYFHALVVMPAAKMKSIQALWRLPLFISLEVVLYIPLVLHAANFFNRYGYLELIEPIQFTFRAHTNVAYRAIYFILFATGYDYILNYFKERKRAEEQEKERLLVIIENQRIYSDLIKSQHAHLKAQINPHFLFNTLNFIYTSTRKTAPEAAEAIMALSEMMRYSIEEVKDHAQSALSGELEQVENLIKLHQIKAGHGLYISLNYMEDVEYIQVIPLLIMTLVENMFKHGELRQANHPASIDISCSGGLLQVSTKNLINLQPAYTSHHIGLSNIKKRLKSAYGNKAALHTAVTEDHYFQATLTIELNQA</sequence>
<evidence type="ECO:0000256" key="1">
    <source>
        <dbReference type="SAM" id="Phobius"/>
    </source>
</evidence>
<dbReference type="AlphaFoldDB" id="A0A1H0CTY0"/>
<feature type="domain" description="Signal transduction histidine kinase internal region" evidence="2">
    <location>
        <begin position="175"/>
        <end position="252"/>
    </location>
</feature>
<dbReference type="Proteomes" id="UP000183200">
    <property type="component" value="Unassembled WGS sequence"/>
</dbReference>
<dbReference type="EMBL" id="FNGY01000008">
    <property type="protein sequence ID" value="SDN61255.1"/>
    <property type="molecule type" value="Genomic_DNA"/>
</dbReference>
<keyword evidence="4" id="KW-1185">Reference proteome</keyword>
<gene>
    <name evidence="3" type="ORF">SAMN05421820_108218</name>
</gene>
<keyword evidence="1" id="KW-0472">Membrane</keyword>
<dbReference type="OrthoDB" id="9792992at2"/>
<proteinExistence type="predicted"/>
<dbReference type="GO" id="GO:0016020">
    <property type="term" value="C:membrane"/>
    <property type="evidence" value="ECO:0007669"/>
    <property type="project" value="InterPro"/>
</dbReference>
<protein>
    <submittedName>
        <fullName evidence="3">Histidine kinase</fullName>
    </submittedName>
</protein>
<name>A0A1H0CTY0_9SPHI</name>
<evidence type="ECO:0000259" key="2">
    <source>
        <dbReference type="Pfam" id="PF06580"/>
    </source>
</evidence>
<dbReference type="PANTHER" id="PTHR34220">
    <property type="entry name" value="SENSOR HISTIDINE KINASE YPDA"/>
    <property type="match status" value="1"/>
</dbReference>
<evidence type="ECO:0000313" key="4">
    <source>
        <dbReference type="Proteomes" id="UP000183200"/>
    </source>
</evidence>
<keyword evidence="3" id="KW-0808">Transferase</keyword>
<dbReference type="PANTHER" id="PTHR34220:SF7">
    <property type="entry name" value="SENSOR HISTIDINE KINASE YPDA"/>
    <property type="match status" value="1"/>
</dbReference>
<feature type="transmembrane region" description="Helical" evidence="1">
    <location>
        <begin position="79"/>
        <end position="98"/>
    </location>
</feature>
<reference evidence="4" key="1">
    <citation type="submission" date="2016-10" db="EMBL/GenBank/DDBJ databases">
        <authorList>
            <person name="Varghese N."/>
            <person name="Submissions S."/>
        </authorList>
    </citation>
    <scope>NUCLEOTIDE SEQUENCE [LARGE SCALE GENOMIC DNA]</scope>
    <source>
        <strain evidence="4">DSM 19110</strain>
    </source>
</reference>
<dbReference type="Pfam" id="PF06580">
    <property type="entry name" value="His_kinase"/>
    <property type="match status" value="1"/>
</dbReference>
<keyword evidence="1" id="KW-0812">Transmembrane</keyword>
<feature type="transmembrane region" description="Helical" evidence="1">
    <location>
        <begin position="123"/>
        <end position="141"/>
    </location>
</feature>
<dbReference type="InterPro" id="IPR050640">
    <property type="entry name" value="Bact_2-comp_sensor_kinase"/>
</dbReference>
<evidence type="ECO:0000313" key="3">
    <source>
        <dbReference type="EMBL" id="SDN61255.1"/>
    </source>
</evidence>
<dbReference type="GO" id="GO:0000155">
    <property type="term" value="F:phosphorelay sensor kinase activity"/>
    <property type="evidence" value="ECO:0007669"/>
    <property type="project" value="InterPro"/>
</dbReference>
<organism evidence="3 4">
    <name type="scientific">Pedobacter steynii</name>
    <dbReference type="NCBI Taxonomy" id="430522"/>
    <lineage>
        <taxon>Bacteria</taxon>
        <taxon>Pseudomonadati</taxon>
        <taxon>Bacteroidota</taxon>
        <taxon>Sphingobacteriia</taxon>
        <taxon>Sphingobacteriales</taxon>
        <taxon>Sphingobacteriaceae</taxon>
        <taxon>Pedobacter</taxon>
    </lineage>
</organism>